<keyword evidence="1" id="KW-0175">Coiled coil</keyword>
<dbReference type="STRING" id="487184.SAMN05216421_2632"/>
<protein>
    <recommendedName>
        <fullName evidence="5">DUF3450 domain-containing protein</fullName>
    </recommendedName>
</protein>
<evidence type="ECO:0008006" key="5">
    <source>
        <dbReference type="Google" id="ProtNLM"/>
    </source>
</evidence>
<sequence>MRAVCMVLATLVSSAALAQNAGERAFDESAALTREAVQSQQRVEQLDDATREALERYREAISRGDQLRDYNQQLEDIVSAQRQELQRLQSQLASIEDTQHEVLPLLQRMLASLERFVELDLPFQSEERHERVAQLKTLMANPAVSIAEKYRRVLEAYQIESDYGRTLEAWRGTLQDDTGTRVVDFLRLGRLMLFYQTPDGSEQGYWEPEQGDWAALPGEYRRTLEQGLNIARQQQTPVMLRLPLPPVQDQENAQ</sequence>
<dbReference type="OrthoDB" id="5880116at2"/>
<name>A0A1H1WPU0_9GAMM</name>
<dbReference type="Pfam" id="PF11932">
    <property type="entry name" value="DUF3450"/>
    <property type="match status" value="1"/>
</dbReference>
<keyword evidence="4" id="KW-1185">Reference proteome</keyword>
<evidence type="ECO:0000256" key="2">
    <source>
        <dbReference type="SAM" id="SignalP"/>
    </source>
</evidence>
<feature type="chain" id="PRO_5009264732" description="DUF3450 domain-containing protein" evidence="2">
    <location>
        <begin position="19"/>
        <end position="254"/>
    </location>
</feature>
<organism evidence="3 4">
    <name type="scientific">Halopseudomonas xinjiangensis</name>
    <dbReference type="NCBI Taxonomy" id="487184"/>
    <lineage>
        <taxon>Bacteria</taxon>
        <taxon>Pseudomonadati</taxon>
        <taxon>Pseudomonadota</taxon>
        <taxon>Gammaproteobacteria</taxon>
        <taxon>Pseudomonadales</taxon>
        <taxon>Pseudomonadaceae</taxon>
        <taxon>Halopseudomonas</taxon>
    </lineage>
</organism>
<accession>A0A1H1WPU0</accession>
<dbReference type="PIRSF" id="PIRSF028069">
    <property type="entry name" value="UCP028069"/>
    <property type="match status" value="1"/>
</dbReference>
<evidence type="ECO:0000256" key="1">
    <source>
        <dbReference type="SAM" id="Coils"/>
    </source>
</evidence>
<dbReference type="AlphaFoldDB" id="A0A1H1WPU0"/>
<evidence type="ECO:0000313" key="4">
    <source>
        <dbReference type="Proteomes" id="UP000243207"/>
    </source>
</evidence>
<feature type="coiled-coil region" evidence="1">
    <location>
        <begin position="29"/>
        <end position="98"/>
    </location>
</feature>
<dbReference type="EMBL" id="LT629736">
    <property type="protein sequence ID" value="SDS98651.1"/>
    <property type="molecule type" value="Genomic_DNA"/>
</dbReference>
<evidence type="ECO:0000313" key="3">
    <source>
        <dbReference type="EMBL" id="SDS98651.1"/>
    </source>
</evidence>
<gene>
    <name evidence="3" type="ORF">SAMN05216421_2632</name>
</gene>
<dbReference type="InterPro" id="IPR016866">
    <property type="entry name" value="UCP028069"/>
</dbReference>
<proteinExistence type="predicted"/>
<dbReference type="RefSeq" id="WP_093395518.1">
    <property type="nucleotide sequence ID" value="NZ_LT629736.1"/>
</dbReference>
<dbReference type="Proteomes" id="UP000243207">
    <property type="component" value="Chromosome I"/>
</dbReference>
<keyword evidence="2" id="KW-0732">Signal</keyword>
<feature type="signal peptide" evidence="2">
    <location>
        <begin position="1"/>
        <end position="18"/>
    </location>
</feature>
<reference evidence="4" key="1">
    <citation type="submission" date="2016-10" db="EMBL/GenBank/DDBJ databases">
        <authorList>
            <person name="Varghese N."/>
            <person name="Submissions S."/>
        </authorList>
    </citation>
    <scope>NUCLEOTIDE SEQUENCE [LARGE SCALE GENOMIC DNA]</scope>
    <source>
        <strain evidence="4">NRRL B-51270</strain>
    </source>
</reference>